<feature type="region of interest" description="Disordered" evidence="1">
    <location>
        <begin position="433"/>
        <end position="539"/>
    </location>
</feature>
<feature type="compositionally biased region" description="Pro residues" evidence="1">
    <location>
        <begin position="439"/>
        <end position="451"/>
    </location>
</feature>
<proteinExistence type="predicted"/>
<evidence type="ECO:0000313" key="2">
    <source>
        <dbReference type="EMBL" id="AHH16407.1"/>
    </source>
</evidence>
<accession>W5TB44</accession>
<feature type="compositionally biased region" description="Low complexity" evidence="1">
    <location>
        <begin position="452"/>
        <end position="464"/>
    </location>
</feature>
<feature type="region of interest" description="Disordered" evidence="1">
    <location>
        <begin position="189"/>
        <end position="234"/>
    </location>
</feature>
<feature type="compositionally biased region" description="Low complexity" evidence="1">
    <location>
        <begin position="879"/>
        <end position="888"/>
    </location>
</feature>
<dbReference type="AlphaFoldDB" id="W5TB44"/>
<feature type="region of interest" description="Disordered" evidence="1">
    <location>
        <begin position="123"/>
        <end position="143"/>
    </location>
</feature>
<protein>
    <submittedName>
        <fullName evidence="2">Uncharacterized protein</fullName>
    </submittedName>
</protein>
<dbReference type="HOGENOM" id="CLU_324870_0_0_11"/>
<feature type="region of interest" description="Disordered" evidence="1">
    <location>
        <begin position="865"/>
        <end position="888"/>
    </location>
</feature>
<evidence type="ECO:0000256" key="1">
    <source>
        <dbReference type="SAM" id="MobiDB-lite"/>
    </source>
</evidence>
<dbReference type="OrthoDB" id="4495983at2"/>
<feature type="compositionally biased region" description="Gly residues" evidence="1">
    <location>
        <begin position="198"/>
        <end position="213"/>
    </location>
</feature>
<dbReference type="RefSeq" id="WP_025347917.1">
    <property type="nucleotide sequence ID" value="NZ_CP006850.1"/>
</dbReference>
<feature type="compositionally biased region" description="Acidic residues" evidence="1">
    <location>
        <begin position="123"/>
        <end position="140"/>
    </location>
</feature>
<dbReference type="KEGG" id="nno:NONO_c16060"/>
<organism evidence="2 3">
    <name type="scientific">Nocardia nova SH22a</name>
    <dbReference type="NCBI Taxonomy" id="1415166"/>
    <lineage>
        <taxon>Bacteria</taxon>
        <taxon>Bacillati</taxon>
        <taxon>Actinomycetota</taxon>
        <taxon>Actinomycetes</taxon>
        <taxon>Mycobacteriales</taxon>
        <taxon>Nocardiaceae</taxon>
        <taxon>Nocardia</taxon>
    </lineage>
</organism>
<feature type="compositionally biased region" description="Low complexity" evidence="1">
    <location>
        <begin position="496"/>
        <end position="507"/>
    </location>
</feature>
<sequence length="888" mass="91001">MYPERESPYWKAIVGENWPQIPPRAWRDLETSARDGADALDPAEADRARRSFDELVTSSAGLQPVKDDLLAHQGTTRGFVDALVAAADTFGHMANLVDRTRDRILNIVDDALRRIQRATAEAEADAQAEADSEDPDDDGAAEARKRRRIAEILARARAEVAEVAQEALDEVGPRGLPELAAIAAALGQPNPWRTRPTGRGGAGGTGAGRGRPGVGDRIAGQLPPGLRTLPRGMRLPDGTFVPDIPALRDLRDLLRQLVPGSPLSRLPGSDLLGPDGTDGLEHGDAGRPEDGPVTVSPTRGQPPPATEQAAGPEPGGAPETGPAAGYFDGGGHAASAPGPEAAVGATDSHAPAEQVDPGVSQTRSDPGTVAAASDEGFVDSDDETSTTAGYFGSERQRDEVSAPDRGADSGFPGDLLTGTSGFTAFGAAAASAPVFAPQQGPPAAAPPPGASAPPGAGAPPGSAQLPDPRAAESRGPAVPPRISSPAGGPAVGGSGVTAPGASAAAPGIPGKGQPPARPAGEPVAATGADTGDDKPAAGSGDLMRDAVGAAMLASAAPTFMLGKRVDGDLVLARSILASLLAASEAATLGAAWALSVMRYDGGLTAFVTSNDGRGWLPPAVFLPRELSTPWVWSVAEGPGWEGFADPARILAEFAVAWGRRTGARLSAMVSSGPFDENLARQLGDVALEGGVEPCPFMDFTTAAPGLADRLELVSAPPVLERVAAVPADRLGSRGLDFAYDAHGRLAGAGPNPFASLGTSELRNRILQTILRGGPVQAQWWEDLRDADTLLAASILPLQLDVSRVPLGELRSEAAAGRSAADASTLRRLVAERRCDELVLLMSGEPSRQRLRDIVYAHGQVSEFLGSVPTAPTAPPTPRRPTITAGPNG</sequence>
<keyword evidence="3" id="KW-1185">Reference proteome</keyword>
<dbReference type="STRING" id="1415166.NONO_c16060"/>
<feature type="compositionally biased region" description="Basic and acidic residues" evidence="1">
    <location>
        <begin position="394"/>
        <end position="407"/>
    </location>
</feature>
<feature type="compositionally biased region" description="Basic and acidic residues" evidence="1">
    <location>
        <begin position="279"/>
        <end position="290"/>
    </location>
</feature>
<dbReference type="PATRIC" id="fig|1415166.3.peg.1633"/>
<feature type="region of interest" description="Disordered" evidence="1">
    <location>
        <begin position="259"/>
        <end position="421"/>
    </location>
</feature>
<reference evidence="2 3" key="1">
    <citation type="journal article" date="2014" name="Appl. Environ. Microbiol.">
        <title>Insights into the Microbial Degradation of Rubber and Gutta-Percha by Analysis of the Complete Genome of Nocardia nova SH22a.</title>
        <authorList>
            <person name="Luo Q."/>
            <person name="Hiessl S."/>
            <person name="Poehlein A."/>
            <person name="Daniel R."/>
            <person name="Steinbuchel A."/>
        </authorList>
    </citation>
    <scope>NUCLEOTIDE SEQUENCE [LARGE SCALE GENOMIC DNA]</scope>
    <source>
        <strain evidence="2">SH22a</strain>
    </source>
</reference>
<gene>
    <name evidence="2" type="ORF">NONO_c16060</name>
</gene>
<dbReference type="eggNOG" id="ENOG5031DPN">
    <property type="taxonomic scope" value="Bacteria"/>
</dbReference>
<dbReference type="Proteomes" id="UP000019150">
    <property type="component" value="Chromosome"/>
</dbReference>
<name>W5TB44_9NOCA</name>
<dbReference type="EMBL" id="CP006850">
    <property type="protein sequence ID" value="AHH16407.1"/>
    <property type="molecule type" value="Genomic_DNA"/>
</dbReference>
<feature type="compositionally biased region" description="Low complexity" evidence="1">
    <location>
        <begin position="306"/>
        <end position="325"/>
    </location>
</feature>
<evidence type="ECO:0000313" key="3">
    <source>
        <dbReference type="Proteomes" id="UP000019150"/>
    </source>
</evidence>